<evidence type="ECO:0000313" key="1">
    <source>
        <dbReference type="EMBL" id="CCH02031.1"/>
    </source>
</evidence>
<dbReference type="KEGG" id="fae:FAES_4031"/>
<evidence type="ECO:0000313" key="2">
    <source>
        <dbReference type="Proteomes" id="UP000011058"/>
    </source>
</evidence>
<dbReference type="Proteomes" id="UP000011058">
    <property type="component" value="Chromosome"/>
</dbReference>
<name>I0KD28_9BACT</name>
<dbReference type="STRING" id="1166018.FAES_4031"/>
<dbReference type="RefSeq" id="WP_015333130.1">
    <property type="nucleotide sequence ID" value="NC_020054.1"/>
</dbReference>
<proteinExistence type="predicted"/>
<dbReference type="AlphaFoldDB" id="I0KD28"/>
<gene>
    <name evidence="1" type="ORF">FAES_4031</name>
</gene>
<reference evidence="1 2" key="1">
    <citation type="journal article" date="2012" name="J. Bacteriol.">
        <title>Genome Sequence of Fibrella aestuarina BUZ 2T, a Filamentous Marine Bacterium.</title>
        <authorList>
            <person name="Filippini M."/>
            <person name="Qi W."/>
            <person name="Blom J."/>
            <person name="Goesmann A."/>
            <person name="Smits T.H."/>
            <person name="Bagheri H.C."/>
        </authorList>
    </citation>
    <scope>NUCLEOTIDE SEQUENCE [LARGE SCALE GENOMIC DNA]</scope>
    <source>
        <strain evidence="2">BUZ 2T</strain>
    </source>
</reference>
<evidence type="ECO:0008006" key="3">
    <source>
        <dbReference type="Google" id="ProtNLM"/>
    </source>
</evidence>
<accession>I0KD28</accession>
<organism evidence="1 2">
    <name type="scientific">Fibrella aestuarina BUZ 2</name>
    <dbReference type="NCBI Taxonomy" id="1166018"/>
    <lineage>
        <taxon>Bacteria</taxon>
        <taxon>Pseudomonadati</taxon>
        <taxon>Bacteroidota</taxon>
        <taxon>Cytophagia</taxon>
        <taxon>Cytophagales</taxon>
        <taxon>Spirosomataceae</taxon>
        <taxon>Fibrella</taxon>
    </lineage>
</organism>
<dbReference type="HOGENOM" id="CLU_2897526_0_0_10"/>
<sequence>MTRKQIDQLIKTHSAQRDFAKDQLDKYYYELEAQNQESKWLNRYIKHKRIVEDLKKEIPDDE</sequence>
<protein>
    <recommendedName>
        <fullName evidence="3">Phage protein</fullName>
    </recommendedName>
</protein>
<dbReference type="OrthoDB" id="965681at2"/>
<dbReference type="EMBL" id="HE796683">
    <property type="protein sequence ID" value="CCH02031.1"/>
    <property type="molecule type" value="Genomic_DNA"/>
</dbReference>
<keyword evidence="2" id="KW-1185">Reference proteome</keyword>